<evidence type="ECO:0000256" key="5">
    <source>
        <dbReference type="ARBA" id="ARBA00022553"/>
    </source>
</evidence>
<feature type="transmembrane region" description="Helical" evidence="15">
    <location>
        <begin position="758"/>
        <end position="775"/>
    </location>
</feature>
<dbReference type="Pfam" id="PF00403">
    <property type="entry name" value="HMA"/>
    <property type="match status" value="1"/>
</dbReference>
<evidence type="ECO:0000256" key="12">
    <source>
        <dbReference type="ARBA" id="ARBA00022989"/>
    </source>
</evidence>
<keyword evidence="9 15" id="KW-0067">ATP-binding</keyword>
<organism evidence="17 18">
    <name type="scientific">Aliidiomarina iranensis</name>
    <dbReference type="NCBI Taxonomy" id="1434071"/>
    <lineage>
        <taxon>Bacteria</taxon>
        <taxon>Pseudomonadati</taxon>
        <taxon>Pseudomonadota</taxon>
        <taxon>Gammaproteobacteria</taxon>
        <taxon>Alteromonadales</taxon>
        <taxon>Idiomarinaceae</taxon>
        <taxon>Aliidiomarina</taxon>
    </lineage>
</organism>
<keyword evidence="5" id="KW-0597">Phosphoprotein</keyword>
<dbReference type="InterPro" id="IPR059000">
    <property type="entry name" value="ATPase_P-type_domA"/>
</dbReference>
<evidence type="ECO:0000256" key="13">
    <source>
        <dbReference type="ARBA" id="ARBA00023065"/>
    </source>
</evidence>
<dbReference type="PRINTS" id="PR00943">
    <property type="entry name" value="CUATPASE"/>
</dbReference>
<dbReference type="AlphaFoldDB" id="A0A432W122"/>
<name>A0A432W122_9GAMM</name>
<feature type="transmembrane region" description="Helical" evidence="15">
    <location>
        <begin position="434"/>
        <end position="456"/>
    </location>
</feature>
<feature type="transmembrane region" description="Helical" evidence="15">
    <location>
        <begin position="192"/>
        <end position="211"/>
    </location>
</feature>
<dbReference type="GO" id="GO:0043682">
    <property type="term" value="F:P-type divalent copper transporter activity"/>
    <property type="evidence" value="ECO:0007669"/>
    <property type="project" value="TreeGrafter"/>
</dbReference>
<dbReference type="SUPFAM" id="SSF81665">
    <property type="entry name" value="Calcium ATPase, transmembrane domain M"/>
    <property type="match status" value="1"/>
</dbReference>
<feature type="transmembrane region" description="Helical" evidence="15">
    <location>
        <begin position="258"/>
        <end position="276"/>
    </location>
</feature>
<dbReference type="Gene3D" id="2.70.150.10">
    <property type="entry name" value="Calcium-transporting ATPase, cytoplasmic transduction domain A"/>
    <property type="match status" value="1"/>
</dbReference>
<reference evidence="18" key="1">
    <citation type="journal article" date="2018" name="Front. Microbiol.">
        <title>Genome-Based Analysis Reveals the Taxonomy and Diversity of the Family Idiomarinaceae.</title>
        <authorList>
            <person name="Liu Y."/>
            <person name="Lai Q."/>
            <person name="Shao Z."/>
        </authorList>
    </citation>
    <scope>NUCLEOTIDE SEQUENCE [LARGE SCALE GENOMIC DNA]</scope>
    <source>
        <strain evidence="18">GBPy7</strain>
    </source>
</reference>
<comment type="subcellular location">
    <subcellularLocation>
        <location evidence="1">Cell membrane</location>
        <topology evidence="1">Multi-pass membrane protein</topology>
    </subcellularLocation>
</comment>
<dbReference type="Pfam" id="PF12156">
    <property type="entry name" value="ATPase-cat_bd"/>
    <property type="match status" value="1"/>
</dbReference>
<dbReference type="InterPro" id="IPR036412">
    <property type="entry name" value="HAD-like_sf"/>
</dbReference>
<feature type="transmembrane region" description="Helical" evidence="15">
    <location>
        <begin position="282"/>
        <end position="300"/>
    </location>
</feature>
<dbReference type="InterPro" id="IPR023214">
    <property type="entry name" value="HAD_sf"/>
</dbReference>
<dbReference type="NCBIfam" id="TIGR01512">
    <property type="entry name" value="ATPase-IB2_Cd"/>
    <property type="match status" value="1"/>
</dbReference>
<evidence type="ECO:0000256" key="3">
    <source>
        <dbReference type="ARBA" id="ARBA00022448"/>
    </source>
</evidence>
<gene>
    <name evidence="17" type="ORF">CWE08_04140</name>
</gene>
<dbReference type="PRINTS" id="PR00119">
    <property type="entry name" value="CATATPASE"/>
</dbReference>
<evidence type="ECO:0000256" key="15">
    <source>
        <dbReference type="RuleBase" id="RU362081"/>
    </source>
</evidence>
<keyword evidence="8 15" id="KW-0547">Nucleotide-binding</keyword>
<dbReference type="FunFam" id="3.30.70.100:FF:000005">
    <property type="entry name" value="Copper-exporting P-type ATPase A"/>
    <property type="match status" value="1"/>
</dbReference>
<keyword evidence="4 15" id="KW-1003">Cell membrane</keyword>
<dbReference type="GO" id="GO:0016887">
    <property type="term" value="F:ATP hydrolysis activity"/>
    <property type="evidence" value="ECO:0007669"/>
    <property type="project" value="InterPro"/>
</dbReference>
<dbReference type="InterPro" id="IPR023299">
    <property type="entry name" value="ATPase_P-typ_cyto_dom_N"/>
</dbReference>
<proteinExistence type="inferred from homology"/>
<dbReference type="CDD" id="cd02079">
    <property type="entry name" value="P-type_ATPase_HM"/>
    <property type="match status" value="1"/>
</dbReference>
<keyword evidence="11" id="KW-1278">Translocase</keyword>
<keyword evidence="13" id="KW-0406">Ion transport</keyword>
<evidence type="ECO:0000259" key="16">
    <source>
        <dbReference type="PROSITE" id="PS50846"/>
    </source>
</evidence>
<accession>A0A432W122</accession>
<dbReference type="Pfam" id="PF00122">
    <property type="entry name" value="E1-E2_ATPase"/>
    <property type="match status" value="1"/>
</dbReference>
<evidence type="ECO:0000256" key="6">
    <source>
        <dbReference type="ARBA" id="ARBA00022692"/>
    </source>
</evidence>
<comment type="similarity">
    <text evidence="2 15">Belongs to the cation transport ATPase (P-type) (TC 3.A.3) family. Type IB subfamily.</text>
</comment>
<dbReference type="NCBIfam" id="TIGR01494">
    <property type="entry name" value="ATPase_P-type"/>
    <property type="match status" value="1"/>
</dbReference>
<comment type="caution">
    <text evidence="17">The sequence shown here is derived from an EMBL/GenBank/DDBJ whole genome shotgun (WGS) entry which is preliminary data.</text>
</comment>
<keyword evidence="14 15" id="KW-0472">Membrane</keyword>
<dbReference type="Proteomes" id="UP000288395">
    <property type="component" value="Unassembled WGS sequence"/>
</dbReference>
<feature type="transmembrane region" description="Helical" evidence="15">
    <location>
        <begin position="462"/>
        <end position="484"/>
    </location>
</feature>
<keyword evidence="3" id="KW-0813">Transport</keyword>
<dbReference type="InterPro" id="IPR027256">
    <property type="entry name" value="P-typ_ATPase_IB"/>
</dbReference>
<dbReference type="PROSITE" id="PS00154">
    <property type="entry name" value="ATPASE_E1_E2"/>
    <property type="match status" value="1"/>
</dbReference>
<dbReference type="GO" id="GO:0005886">
    <property type="term" value="C:plasma membrane"/>
    <property type="evidence" value="ECO:0007669"/>
    <property type="project" value="UniProtKB-SubCell"/>
</dbReference>
<evidence type="ECO:0000256" key="8">
    <source>
        <dbReference type="ARBA" id="ARBA00022741"/>
    </source>
</evidence>
<keyword evidence="6 15" id="KW-0812">Transmembrane</keyword>
<dbReference type="InterPro" id="IPR008250">
    <property type="entry name" value="ATPase_P-typ_transduc_dom_A_sf"/>
</dbReference>
<dbReference type="PANTHER" id="PTHR43520:SF5">
    <property type="entry name" value="CATION-TRANSPORTING P-TYPE ATPASE-RELATED"/>
    <property type="match status" value="1"/>
</dbReference>
<dbReference type="GO" id="GO:0005507">
    <property type="term" value="F:copper ion binding"/>
    <property type="evidence" value="ECO:0007669"/>
    <property type="project" value="TreeGrafter"/>
</dbReference>
<feature type="domain" description="HMA" evidence="16">
    <location>
        <begin position="104"/>
        <end position="170"/>
    </location>
</feature>
<evidence type="ECO:0000256" key="4">
    <source>
        <dbReference type="ARBA" id="ARBA00022475"/>
    </source>
</evidence>
<dbReference type="InterPro" id="IPR021993">
    <property type="entry name" value="ATPase-cat-bd"/>
</dbReference>
<dbReference type="InterPro" id="IPR006121">
    <property type="entry name" value="HMA_dom"/>
</dbReference>
<dbReference type="InterPro" id="IPR023298">
    <property type="entry name" value="ATPase_P-typ_TM_dom_sf"/>
</dbReference>
<evidence type="ECO:0000313" key="18">
    <source>
        <dbReference type="Proteomes" id="UP000288395"/>
    </source>
</evidence>
<dbReference type="Gene3D" id="3.40.50.1000">
    <property type="entry name" value="HAD superfamily/HAD-like"/>
    <property type="match status" value="1"/>
</dbReference>
<keyword evidence="7 15" id="KW-0479">Metal-binding</keyword>
<dbReference type="NCBIfam" id="TIGR01525">
    <property type="entry name" value="ATPase-IB_hvy"/>
    <property type="match status" value="1"/>
</dbReference>
<dbReference type="SUPFAM" id="SSF56784">
    <property type="entry name" value="HAD-like"/>
    <property type="match status" value="1"/>
</dbReference>
<protein>
    <submittedName>
        <fullName evidence="17">Copper-translocating P-type ATPase</fullName>
    </submittedName>
</protein>
<dbReference type="CDD" id="cd00371">
    <property type="entry name" value="HMA"/>
    <property type="match status" value="1"/>
</dbReference>
<dbReference type="EMBL" id="PIPJ01000002">
    <property type="protein sequence ID" value="RUO22678.1"/>
    <property type="molecule type" value="Genomic_DNA"/>
</dbReference>
<dbReference type="GO" id="GO:0055070">
    <property type="term" value="P:copper ion homeostasis"/>
    <property type="evidence" value="ECO:0007669"/>
    <property type="project" value="TreeGrafter"/>
</dbReference>
<dbReference type="PANTHER" id="PTHR43520">
    <property type="entry name" value="ATP7, ISOFORM B"/>
    <property type="match status" value="1"/>
</dbReference>
<keyword evidence="18" id="KW-1185">Reference proteome</keyword>
<evidence type="ECO:0000256" key="11">
    <source>
        <dbReference type="ARBA" id="ARBA00022967"/>
    </source>
</evidence>
<evidence type="ECO:0000256" key="9">
    <source>
        <dbReference type="ARBA" id="ARBA00022840"/>
    </source>
</evidence>
<evidence type="ECO:0000256" key="7">
    <source>
        <dbReference type="ARBA" id="ARBA00022723"/>
    </source>
</evidence>
<evidence type="ECO:0000313" key="17">
    <source>
        <dbReference type="EMBL" id="RUO22678.1"/>
    </source>
</evidence>
<evidence type="ECO:0000256" key="2">
    <source>
        <dbReference type="ARBA" id="ARBA00006024"/>
    </source>
</evidence>
<dbReference type="OrthoDB" id="9814270at2"/>
<dbReference type="InterPro" id="IPR001757">
    <property type="entry name" value="P_typ_ATPase"/>
</dbReference>
<dbReference type="Gene3D" id="3.30.70.100">
    <property type="match status" value="1"/>
</dbReference>
<dbReference type="InterPro" id="IPR018303">
    <property type="entry name" value="ATPase_P-typ_P_site"/>
</dbReference>
<evidence type="ECO:0000256" key="10">
    <source>
        <dbReference type="ARBA" id="ARBA00022842"/>
    </source>
</evidence>
<keyword evidence="10" id="KW-0460">Magnesium</keyword>
<evidence type="ECO:0000256" key="14">
    <source>
        <dbReference type="ARBA" id="ARBA00023136"/>
    </source>
</evidence>
<dbReference type="SUPFAM" id="SSF81653">
    <property type="entry name" value="Calcium ATPase, transduction domain A"/>
    <property type="match status" value="1"/>
</dbReference>
<sequence>MSKPEATLANEKEACFHCQQPVPAGFSLHVEVLGHARPMCCYGCHSVATTIVEQGLTHFYKYRETKPGELPLIPEELANLEDDLVRYDDPDIQREFVAANANIQTATLAIEGMTCAACAWLIERQLHHLNGVKKVVVNASTERVQVSWDAESTRLSQVLRAIHQVGYKALPFQQADLEASYDRKRRGYIRRLGVAGIASMQTMMVAFGLYFDDIDDTTRLYFWWVSLLFTAPVIVYSCQPFFANAIRALKARTLNMDVPVALAMVIAFIASFYATVTDTGDVYYECVTMFAFFLLAGRFLEMQARHKAVANAANLMKLIPAIAERQTTDGWEQVMVKYLETGDVIRVRPGDTIPVDGELLDANAWCDEALLTGESRPVAKSQFETLYAGSINQDHPITLRIVATRQDTLLAGIIALQDSALEAKPKFVRFADVVSRYFVAATLIISTLTLVSWYFIDPSKAFWVTLAVLVATCPCALSLAAPTAMSGAISRLNRAGILMKQSALLESLPKIKTLCVDKTGTLTKGKFSIIRSQYNSDHEELLLMKIAAGLESYSEHPLARPFQRLAKAADVTNARNIPGSGISGVVDGTEYRIGSLSFIKQWHPEFKNALAPANVFLASKDKILAEWQVDDEIRDDAEETIAWYKSRGVEVIMLTGDSNLRAHTLAQQLGITDIRAQLKPEDKLKAVRKLQEISPVLMVGDGLNDGPVLAAANGSVTFSSGSDLAKSSSDVVILTGKLAGLRRLYETSLLTRNVIRQNFTWAIGYNLVILPLAVTGQVGPLWAMLGMSMSSLIVMTNSLRLMRNAR</sequence>
<dbReference type="InterPro" id="IPR036163">
    <property type="entry name" value="HMA_dom_sf"/>
</dbReference>
<dbReference type="SUPFAM" id="SSF55008">
    <property type="entry name" value="HMA, heavy metal-associated domain"/>
    <property type="match status" value="1"/>
</dbReference>
<evidence type="ECO:0000256" key="1">
    <source>
        <dbReference type="ARBA" id="ARBA00004651"/>
    </source>
</evidence>
<keyword evidence="12 15" id="KW-1133">Transmembrane helix</keyword>
<dbReference type="GO" id="GO:0005524">
    <property type="term" value="F:ATP binding"/>
    <property type="evidence" value="ECO:0007669"/>
    <property type="project" value="UniProtKB-UniRule"/>
</dbReference>
<dbReference type="Gene3D" id="3.40.1110.10">
    <property type="entry name" value="Calcium-transporting ATPase, cytoplasmic domain N"/>
    <property type="match status" value="1"/>
</dbReference>
<dbReference type="Pfam" id="PF00702">
    <property type="entry name" value="Hydrolase"/>
    <property type="match status" value="1"/>
</dbReference>
<feature type="transmembrane region" description="Helical" evidence="15">
    <location>
        <begin position="223"/>
        <end position="246"/>
    </location>
</feature>
<dbReference type="NCBIfam" id="TIGR01511">
    <property type="entry name" value="ATPase-IB1_Cu"/>
    <property type="match status" value="1"/>
</dbReference>
<dbReference type="PROSITE" id="PS50846">
    <property type="entry name" value="HMA_2"/>
    <property type="match status" value="1"/>
</dbReference>